<dbReference type="GO" id="GO:0031388">
    <property type="term" value="P:organic acid phosphorylation"/>
    <property type="evidence" value="ECO:0007669"/>
    <property type="project" value="UniProtKB-UniRule"/>
</dbReference>
<evidence type="ECO:0000256" key="4">
    <source>
        <dbReference type="PIRNR" id="PIRNR006078"/>
    </source>
</evidence>
<dbReference type="Gene3D" id="3.90.1510.10">
    <property type="entry name" value="Glycerate kinase, domain 2"/>
    <property type="match status" value="1"/>
</dbReference>
<keyword evidence="2 4" id="KW-0808">Transferase</keyword>
<keyword evidence="3 4" id="KW-0418">Kinase</keyword>
<dbReference type="OrthoDB" id="9774290at2"/>
<dbReference type="AlphaFoldDB" id="A0A0C5WJY2"/>
<evidence type="ECO:0000313" key="6">
    <source>
        <dbReference type="Proteomes" id="UP000032303"/>
    </source>
</evidence>
<dbReference type="Gene3D" id="3.40.50.10350">
    <property type="entry name" value="Glycerate kinase, domain 1"/>
    <property type="match status" value="1"/>
</dbReference>
<proteinExistence type="inferred from homology"/>
<dbReference type="Proteomes" id="UP000032303">
    <property type="component" value="Chromosome 1"/>
</dbReference>
<dbReference type="PANTHER" id="PTHR21599:SF0">
    <property type="entry name" value="GLYCERATE KINASE"/>
    <property type="match status" value="1"/>
</dbReference>
<dbReference type="STRING" id="658445.H744_1c1510"/>
<dbReference type="PATRIC" id="fig|658445.3.peg.1639"/>
<evidence type="ECO:0000256" key="3">
    <source>
        <dbReference type="ARBA" id="ARBA00022777"/>
    </source>
</evidence>
<dbReference type="InterPro" id="IPR036129">
    <property type="entry name" value="Glycerate_kinase_sf"/>
</dbReference>
<name>A0A0C5WJY2_9GAMM</name>
<reference evidence="5 6" key="1">
    <citation type="submission" date="2013-05" db="EMBL/GenBank/DDBJ databases">
        <title>Complete genome sequence of the lipase-producing bacterium Photobacterium gaetbulicola Gung47.</title>
        <authorList>
            <person name="Kim Y.-O."/>
        </authorList>
    </citation>
    <scope>NUCLEOTIDE SEQUENCE [LARGE SCALE GENOMIC DNA]</scope>
    <source>
        <strain evidence="5 6">Gung47</strain>
    </source>
</reference>
<protein>
    <submittedName>
        <fullName evidence="5">Glycerate kinase GlxK</fullName>
    </submittedName>
</protein>
<dbReference type="PIRSF" id="PIRSF006078">
    <property type="entry name" value="GlxK"/>
    <property type="match status" value="1"/>
</dbReference>
<gene>
    <name evidence="5" type="ORF">H744_1c1510</name>
</gene>
<evidence type="ECO:0000256" key="1">
    <source>
        <dbReference type="ARBA" id="ARBA00006284"/>
    </source>
</evidence>
<dbReference type="EMBL" id="CP005973">
    <property type="protein sequence ID" value="AJR06532.1"/>
    <property type="molecule type" value="Genomic_DNA"/>
</dbReference>
<dbReference type="Pfam" id="PF02595">
    <property type="entry name" value="Gly_kinase"/>
    <property type="match status" value="1"/>
</dbReference>
<dbReference type="NCBIfam" id="TIGR00045">
    <property type="entry name" value="glycerate kinase"/>
    <property type="match status" value="1"/>
</dbReference>
<dbReference type="HOGENOM" id="CLU_028255_0_1_6"/>
<dbReference type="InterPro" id="IPR004381">
    <property type="entry name" value="Glycerate_kinase"/>
</dbReference>
<organism evidence="5 6">
    <name type="scientific">Photobacterium gaetbulicola Gung47</name>
    <dbReference type="NCBI Taxonomy" id="658445"/>
    <lineage>
        <taxon>Bacteria</taxon>
        <taxon>Pseudomonadati</taxon>
        <taxon>Pseudomonadota</taxon>
        <taxon>Gammaproteobacteria</taxon>
        <taxon>Vibrionales</taxon>
        <taxon>Vibrionaceae</taxon>
        <taxon>Photobacterium</taxon>
    </lineage>
</organism>
<dbReference type="GO" id="GO:0008887">
    <property type="term" value="F:glycerate kinase activity"/>
    <property type="evidence" value="ECO:0007669"/>
    <property type="project" value="UniProtKB-UniRule"/>
</dbReference>
<dbReference type="InterPro" id="IPR018197">
    <property type="entry name" value="Glycerate_kinase_RE-like"/>
</dbReference>
<dbReference type="SUPFAM" id="SSF110738">
    <property type="entry name" value="Glycerate kinase I"/>
    <property type="match status" value="1"/>
</dbReference>
<evidence type="ECO:0000256" key="2">
    <source>
        <dbReference type="ARBA" id="ARBA00022679"/>
    </source>
</evidence>
<keyword evidence="6" id="KW-1185">Reference proteome</keyword>
<dbReference type="InterPro" id="IPR018193">
    <property type="entry name" value="Glyc_kinase_flavodox-like_fold"/>
</dbReference>
<sequence length="381" mass="38876">MKIVIAPDSFKESLSAAEVCRSIKKGILQRLPACEVVCVPMADGGEGTLDALVDATQGHRQTVSVMGPLPDMQVDAEFGMLGDGETAVIEMARASGIELLSNEQRDPRLTTSFGTGQLISAALDAGAKRLIVAIGGSATNDGGVGMMQALGVRFLDKYRYPIGHGGAQLSRIADIDMAGLDPRLAKVDVVAACDVDNPLVGVRGASAIFGPQKGATPEIVEQLDSALTCYASCIAEKLGCQVVNVPGSGAAGGMGAALLAFMQAELKPGITIVSETVSLPDQLQGADWVITGEGRVDGQTLGGKTPAGVAKLAQSMGIPTVALAGSLGDGCDALRQVGIVACFSVLSKPCSLAQALASGAENLTATAFQVAGMMVNLPHRE</sequence>
<accession>A0A0C5WJY2</accession>
<dbReference type="PANTHER" id="PTHR21599">
    <property type="entry name" value="GLYCERATE KINASE"/>
    <property type="match status" value="1"/>
</dbReference>
<comment type="similarity">
    <text evidence="1 4">Belongs to the glycerate kinase type-1 family.</text>
</comment>
<evidence type="ECO:0000313" key="5">
    <source>
        <dbReference type="EMBL" id="AJR06532.1"/>
    </source>
</evidence>
<dbReference type="KEGG" id="pgb:H744_1c1510"/>